<evidence type="ECO:0000313" key="1">
    <source>
        <dbReference type="EMBL" id="MFB9463559.1"/>
    </source>
</evidence>
<evidence type="ECO:0000313" key="2">
    <source>
        <dbReference type="Proteomes" id="UP001589709"/>
    </source>
</evidence>
<protein>
    <submittedName>
        <fullName evidence="1">Uncharacterized protein</fullName>
    </submittedName>
</protein>
<dbReference type="Proteomes" id="UP001589709">
    <property type="component" value="Unassembled WGS sequence"/>
</dbReference>
<name>A0ABV5MZV4_9ACTN</name>
<accession>A0ABV5MZV4</accession>
<reference evidence="1 2" key="1">
    <citation type="submission" date="2024-09" db="EMBL/GenBank/DDBJ databases">
        <authorList>
            <person name="Sun Q."/>
            <person name="Mori K."/>
        </authorList>
    </citation>
    <scope>NUCLEOTIDE SEQUENCE [LARGE SCALE GENOMIC DNA]</scope>
    <source>
        <strain evidence="1 2">JCM 6917</strain>
    </source>
</reference>
<sequence>MALPGFSEPQPLEASLAQVIERFRLSGLFSGTPGGVAYGAQGLLRRLRKGVFDELDASRAYAVIVDDEMGTDADLMDIIELAPPYLARRLSASDAAVS</sequence>
<keyword evidence="2" id="KW-1185">Reference proteome</keyword>
<comment type="caution">
    <text evidence="1">The sequence shown here is derived from an EMBL/GenBank/DDBJ whole genome shotgun (WGS) entry which is preliminary data.</text>
</comment>
<dbReference type="EMBL" id="JBHMCY010000019">
    <property type="protein sequence ID" value="MFB9463559.1"/>
    <property type="molecule type" value="Genomic_DNA"/>
</dbReference>
<proteinExistence type="predicted"/>
<dbReference type="RefSeq" id="WP_381345795.1">
    <property type="nucleotide sequence ID" value="NZ_JBHMCY010000019.1"/>
</dbReference>
<organism evidence="1 2">
    <name type="scientific">Streptomyces cinereospinus</name>
    <dbReference type="NCBI Taxonomy" id="285561"/>
    <lineage>
        <taxon>Bacteria</taxon>
        <taxon>Bacillati</taxon>
        <taxon>Actinomycetota</taxon>
        <taxon>Actinomycetes</taxon>
        <taxon>Kitasatosporales</taxon>
        <taxon>Streptomycetaceae</taxon>
        <taxon>Streptomyces</taxon>
    </lineage>
</organism>
<gene>
    <name evidence="1" type="ORF">ACFF45_12805</name>
</gene>